<keyword evidence="3" id="KW-0614">Plasmid</keyword>
<name>D1J6P6_9PROT</name>
<dbReference type="Gene3D" id="2.60.120.460">
    <property type="entry name" value="YjbQ-like"/>
    <property type="match status" value="1"/>
</dbReference>
<dbReference type="PROSITE" id="PS01314">
    <property type="entry name" value="UPF0047"/>
    <property type="match status" value="1"/>
</dbReference>
<dbReference type="NCBIfam" id="TIGR00149">
    <property type="entry name" value="TIGR00149_YjbQ"/>
    <property type="match status" value="1"/>
</dbReference>
<sequence>MWYQKTLTLSAKSRGFHLVTDEILNQLADMPRVNIGLLHLLLQHTSASLTLNENCDPTVRHDMERFFLRTVPDNGNYEHDYEGADDMPSHIKSSMLGTSLVLPVHKGRIQTGTWQGIWLGEHRIHGGSRRIIATYRGVKNDHFGVLHMHGKPRRRQSVHNDWKATQIKVEDVLFAMVKEVENRPAVSLKTQPGAGGAATSAAQRCASKPPSE</sequence>
<geneLocation type="plasmid" evidence="3">
    <name>pGP2</name>
</geneLocation>
<dbReference type="InterPro" id="IPR001602">
    <property type="entry name" value="UPF0047_YjbQ-like"/>
</dbReference>
<proteinExistence type="inferred from homology"/>
<reference evidence="3" key="1">
    <citation type="journal article" date="2011" name="Biologia">
        <title>Nucleotide sequence analysis of small cryptic plasmid pGP2 from Acetobacter estunensis.</title>
        <authorList>
            <person name="Grones P."/>
            <person name="Grones J."/>
        </authorList>
    </citation>
    <scope>NUCLEOTIDE SEQUENCE [LARGE SCALE GENOMIC DNA]</scope>
    <source>
        <strain evidence="3">GP2</strain>
        <plasmid evidence="3">pGP2</plasmid>
    </source>
</reference>
<dbReference type="EMBL" id="FN597255">
    <property type="protein sequence ID" value="CBI12146.1"/>
    <property type="molecule type" value="Genomic_DNA"/>
</dbReference>
<feature type="region of interest" description="Disordered" evidence="2">
    <location>
        <begin position="187"/>
        <end position="212"/>
    </location>
</feature>
<evidence type="ECO:0000256" key="1">
    <source>
        <dbReference type="ARBA" id="ARBA00005534"/>
    </source>
</evidence>
<evidence type="ECO:0000256" key="2">
    <source>
        <dbReference type="SAM" id="MobiDB-lite"/>
    </source>
</evidence>
<dbReference type="PANTHER" id="PTHR30615">
    <property type="entry name" value="UNCHARACTERIZED PROTEIN YJBQ-RELATED"/>
    <property type="match status" value="1"/>
</dbReference>
<gene>
    <name evidence="3" type="primary">rep</name>
</gene>
<dbReference type="SUPFAM" id="SSF111038">
    <property type="entry name" value="YjbQ-like"/>
    <property type="match status" value="1"/>
</dbReference>
<evidence type="ECO:0000313" key="3">
    <source>
        <dbReference type="EMBL" id="CBI12146.1"/>
    </source>
</evidence>
<dbReference type="Pfam" id="PF01894">
    <property type="entry name" value="YjbQ"/>
    <property type="match status" value="1"/>
</dbReference>
<accession>D1J6P6</accession>
<dbReference type="PANTHER" id="PTHR30615:SF8">
    <property type="entry name" value="UPF0047 PROTEIN C4A8.02C"/>
    <property type="match status" value="1"/>
</dbReference>
<comment type="similarity">
    <text evidence="1">Belongs to the UPF0047 family.</text>
</comment>
<dbReference type="AlphaFoldDB" id="D1J6P6"/>
<organism evidence="3">
    <name type="scientific">Acetobacter estunensis</name>
    <dbReference type="NCBI Taxonomy" id="104097"/>
    <lineage>
        <taxon>Bacteria</taxon>
        <taxon>Pseudomonadati</taxon>
        <taxon>Pseudomonadota</taxon>
        <taxon>Alphaproteobacteria</taxon>
        <taxon>Acetobacterales</taxon>
        <taxon>Acetobacteraceae</taxon>
        <taxon>Acetobacter</taxon>
    </lineage>
</organism>
<protein>
    <submittedName>
        <fullName evidence="3">23.31 kD replication protein</fullName>
    </submittedName>
</protein>
<dbReference type="InterPro" id="IPR035917">
    <property type="entry name" value="YjbQ-like_sf"/>
</dbReference>